<evidence type="ECO:0000313" key="2">
    <source>
        <dbReference type="EMBL" id="KAF4955427.1"/>
    </source>
</evidence>
<dbReference type="AlphaFoldDB" id="A0A8H4WYS2"/>
<feature type="domain" description="N-acetyltransferase" evidence="1">
    <location>
        <begin position="173"/>
        <end position="319"/>
    </location>
</feature>
<accession>A0A8H4WYS2</accession>
<reference evidence="2" key="1">
    <citation type="journal article" date="2020" name="BMC Genomics">
        <title>Correction to: Identification and distribution of gene clusters required for synthesis of sphingolipid metabolism inhibitors in diverse species of the filamentous fungus Fusarium.</title>
        <authorList>
            <person name="Kim H.S."/>
            <person name="Lohmar J.M."/>
            <person name="Busman M."/>
            <person name="Brown D.W."/>
            <person name="Naumann T.A."/>
            <person name="Divon H.H."/>
            <person name="Lysoe E."/>
            <person name="Uhlig S."/>
            <person name="Proctor R.H."/>
        </authorList>
    </citation>
    <scope>NUCLEOTIDE SEQUENCE</scope>
    <source>
        <strain evidence="2">NRRL 20472</strain>
    </source>
</reference>
<dbReference type="Pfam" id="PF00583">
    <property type="entry name" value="Acetyltransf_1"/>
    <property type="match status" value="1"/>
</dbReference>
<dbReference type="EMBL" id="JABEXW010000780">
    <property type="protein sequence ID" value="KAF4955427.1"/>
    <property type="molecule type" value="Genomic_DNA"/>
</dbReference>
<dbReference type="InterPro" id="IPR016181">
    <property type="entry name" value="Acyl_CoA_acyltransferase"/>
</dbReference>
<dbReference type="GO" id="GO:0016747">
    <property type="term" value="F:acyltransferase activity, transferring groups other than amino-acyl groups"/>
    <property type="evidence" value="ECO:0007669"/>
    <property type="project" value="InterPro"/>
</dbReference>
<proteinExistence type="predicted"/>
<dbReference type="InterPro" id="IPR000182">
    <property type="entry name" value="GNAT_dom"/>
</dbReference>
<dbReference type="PROSITE" id="PS51186">
    <property type="entry name" value="GNAT"/>
    <property type="match status" value="1"/>
</dbReference>
<comment type="caution">
    <text evidence="2">The sequence shown here is derived from an EMBL/GenBank/DDBJ whole genome shotgun (WGS) entry which is preliminary data.</text>
</comment>
<dbReference type="Proteomes" id="UP000622797">
    <property type="component" value="Unassembled WGS sequence"/>
</dbReference>
<organism evidence="2 3">
    <name type="scientific">Fusarium sarcochroum</name>
    <dbReference type="NCBI Taxonomy" id="1208366"/>
    <lineage>
        <taxon>Eukaryota</taxon>
        <taxon>Fungi</taxon>
        <taxon>Dikarya</taxon>
        <taxon>Ascomycota</taxon>
        <taxon>Pezizomycotina</taxon>
        <taxon>Sordariomycetes</taxon>
        <taxon>Hypocreomycetidae</taxon>
        <taxon>Hypocreales</taxon>
        <taxon>Nectriaceae</taxon>
        <taxon>Fusarium</taxon>
        <taxon>Fusarium lateritium species complex</taxon>
    </lineage>
</organism>
<evidence type="ECO:0000259" key="1">
    <source>
        <dbReference type="PROSITE" id="PS51186"/>
    </source>
</evidence>
<dbReference type="SUPFAM" id="SSF55729">
    <property type="entry name" value="Acyl-CoA N-acyltransferases (Nat)"/>
    <property type="match status" value="1"/>
</dbReference>
<sequence length="319" mass="35044">MSQYSLGLTGLSFHCDKLQESRNDSGYFKSRDSPFTISPSQAQFDSAVITMLTLQRMLRIEARHLEYQVSALRIIRPEDRIALHQVAGSTSVISSDKYDRKLNHTIGLGSFKQPTIDDLQAIEALYKDLGLKPQFDVSLPDNEGTINLLLECGYVQTGGIDTFVYNLKDSVVMNSRSFNIDRTTDVALFINASVAGFATGGRSLDLLNLLSQMVSMRENTYLYEARDAGGVLGTAVLSIVESEGDKIGYLYHDSTLPKARGHGVHQALIGHRLQVSRDEGCTFAIALARASSGSARNLEKLGFVKVFGSHVFEPKLGII</sequence>
<protein>
    <recommendedName>
        <fullName evidence="1">N-acetyltransferase domain-containing protein</fullName>
    </recommendedName>
</protein>
<name>A0A8H4WYS2_9HYPO</name>
<reference evidence="2" key="2">
    <citation type="submission" date="2020-05" db="EMBL/GenBank/DDBJ databases">
        <authorList>
            <person name="Kim H.-S."/>
            <person name="Proctor R.H."/>
            <person name="Brown D.W."/>
        </authorList>
    </citation>
    <scope>NUCLEOTIDE SEQUENCE</scope>
    <source>
        <strain evidence="2">NRRL 20472</strain>
    </source>
</reference>
<dbReference type="Gene3D" id="3.40.630.30">
    <property type="match status" value="1"/>
</dbReference>
<gene>
    <name evidence="2" type="ORF">FSARC_11859</name>
</gene>
<evidence type="ECO:0000313" key="3">
    <source>
        <dbReference type="Proteomes" id="UP000622797"/>
    </source>
</evidence>
<dbReference type="CDD" id="cd04301">
    <property type="entry name" value="NAT_SF"/>
    <property type="match status" value="1"/>
</dbReference>
<keyword evidence="3" id="KW-1185">Reference proteome</keyword>
<dbReference type="OrthoDB" id="3853310at2759"/>